<dbReference type="AlphaFoldDB" id="A0A7J6H359"/>
<organism evidence="2 3">
    <name type="scientific">Cannabis sativa</name>
    <name type="common">Hemp</name>
    <name type="synonym">Marijuana</name>
    <dbReference type="NCBI Taxonomy" id="3483"/>
    <lineage>
        <taxon>Eukaryota</taxon>
        <taxon>Viridiplantae</taxon>
        <taxon>Streptophyta</taxon>
        <taxon>Embryophyta</taxon>
        <taxon>Tracheophyta</taxon>
        <taxon>Spermatophyta</taxon>
        <taxon>Magnoliopsida</taxon>
        <taxon>eudicotyledons</taxon>
        <taxon>Gunneridae</taxon>
        <taxon>Pentapetalae</taxon>
        <taxon>rosids</taxon>
        <taxon>fabids</taxon>
        <taxon>Rosales</taxon>
        <taxon>Cannabaceae</taxon>
        <taxon>Cannabis</taxon>
    </lineage>
</organism>
<evidence type="ECO:0000313" key="2">
    <source>
        <dbReference type="EMBL" id="KAF4389555.1"/>
    </source>
</evidence>
<proteinExistence type="predicted"/>
<dbReference type="EMBL" id="JAATIP010000031">
    <property type="protein sequence ID" value="KAF4389555.1"/>
    <property type="molecule type" value="Genomic_DNA"/>
</dbReference>
<reference evidence="2 3" key="1">
    <citation type="journal article" date="2020" name="bioRxiv">
        <title>Sequence and annotation of 42 cannabis genomes reveals extensive copy number variation in cannabinoid synthesis and pathogen resistance genes.</title>
        <authorList>
            <person name="Mckernan K.J."/>
            <person name="Helbert Y."/>
            <person name="Kane L.T."/>
            <person name="Ebling H."/>
            <person name="Zhang L."/>
            <person name="Liu B."/>
            <person name="Eaton Z."/>
            <person name="Mclaughlin S."/>
            <person name="Kingan S."/>
            <person name="Baybayan P."/>
            <person name="Concepcion G."/>
            <person name="Jordan M."/>
            <person name="Riva A."/>
            <person name="Barbazuk W."/>
            <person name="Harkins T."/>
        </authorList>
    </citation>
    <scope>NUCLEOTIDE SEQUENCE [LARGE SCALE GENOMIC DNA]</scope>
    <source>
        <strain evidence="3">cv. Jamaican Lion 4</strain>
        <tissue evidence="2">Leaf</tissue>
    </source>
</reference>
<sequence length="88" mass="9535">MSRTRRTGRSPNPKAEMPQADDESAAPMSKPHSLKMASRARRLAADENDPSLNIGPNGQPLFTSTPSLSELHSQGFLHLLQVQNGGIE</sequence>
<dbReference type="Proteomes" id="UP000525078">
    <property type="component" value="Unassembled WGS sequence"/>
</dbReference>
<gene>
    <name evidence="2" type="ORF">F8388_009688</name>
</gene>
<evidence type="ECO:0000313" key="3">
    <source>
        <dbReference type="Proteomes" id="UP000525078"/>
    </source>
</evidence>
<comment type="caution">
    <text evidence="2">The sequence shown here is derived from an EMBL/GenBank/DDBJ whole genome shotgun (WGS) entry which is preliminary data.</text>
</comment>
<feature type="compositionally biased region" description="Polar residues" evidence="1">
    <location>
        <begin position="50"/>
        <end position="67"/>
    </location>
</feature>
<feature type="region of interest" description="Disordered" evidence="1">
    <location>
        <begin position="1"/>
        <end position="67"/>
    </location>
</feature>
<name>A0A7J6H359_CANSA</name>
<accession>A0A7J6H359</accession>
<evidence type="ECO:0000256" key="1">
    <source>
        <dbReference type="SAM" id="MobiDB-lite"/>
    </source>
</evidence>
<protein>
    <submittedName>
        <fullName evidence="2">Uncharacterized protein</fullName>
    </submittedName>
</protein>